<reference evidence="1 2" key="1">
    <citation type="submission" date="2024-08" db="EMBL/GenBank/DDBJ databases">
        <title>Insights into the chromosomal genome structure of Flemingia macrophylla.</title>
        <authorList>
            <person name="Ding Y."/>
            <person name="Zhao Y."/>
            <person name="Bi W."/>
            <person name="Wu M."/>
            <person name="Zhao G."/>
            <person name="Gong Y."/>
            <person name="Li W."/>
            <person name="Zhang P."/>
        </authorList>
    </citation>
    <scope>NUCLEOTIDE SEQUENCE [LARGE SCALE GENOMIC DNA]</scope>
    <source>
        <strain evidence="1">DYQJB</strain>
        <tissue evidence="1">Leaf</tissue>
    </source>
</reference>
<keyword evidence="2" id="KW-1185">Reference proteome</keyword>
<dbReference type="EMBL" id="JBGMDY010000009">
    <property type="protein sequence ID" value="KAL2321836.1"/>
    <property type="molecule type" value="Genomic_DNA"/>
</dbReference>
<proteinExistence type="predicted"/>
<comment type="caution">
    <text evidence="1">The sequence shown here is derived from an EMBL/GenBank/DDBJ whole genome shotgun (WGS) entry which is preliminary data.</text>
</comment>
<gene>
    <name evidence="1" type="ORF">Fmac_026215</name>
</gene>
<dbReference type="Pfam" id="PF03870">
    <property type="entry name" value="RNA_pol_Rpb8"/>
    <property type="match status" value="1"/>
</dbReference>
<sequence length="92" mass="10512">MGKHDFETFQMIEVVLVANSLPALNDVTAMELPDIVAEAAKINRQSLANNFEYVMYGKIYRITEGSGREKALKQFLFERISVLLEDQNKKCK</sequence>
<accession>A0ABD1LE79</accession>
<dbReference type="Proteomes" id="UP001603857">
    <property type="component" value="Unassembled WGS sequence"/>
</dbReference>
<dbReference type="Gene3D" id="2.40.50.140">
    <property type="entry name" value="Nucleic acid-binding proteins"/>
    <property type="match status" value="1"/>
</dbReference>
<dbReference type="AlphaFoldDB" id="A0ABD1LE79"/>
<dbReference type="SUPFAM" id="SSF50249">
    <property type="entry name" value="Nucleic acid-binding proteins"/>
    <property type="match status" value="1"/>
</dbReference>
<name>A0ABD1LE79_9FABA</name>
<dbReference type="InterPro" id="IPR012340">
    <property type="entry name" value="NA-bd_OB-fold"/>
</dbReference>
<evidence type="ECO:0000313" key="2">
    <source>
        <dbReference type="Proteomes" id="UP001603857"/>
    </source>
</evidence>
<organism evidence="1 2">
    <name type="scientific">Flemingia macrophylla</name>
    <dbReference type="NCBI Taxonomy" id="520843"/>
    <lineage>
        <taxon>Eukaryota</taxon>
        <taxon>Viridiplantae</taxon>
        <taxon>Streptophyta</taxon>
        <taxon>Embryophyta</taxon>
        <taxon>Tracheophyta</taxon>
        <taxon>Spermatophyta</taxon>
        <taxon>Magnoliopsida</taxon>
        <taxon>eudicotyledons</taxon>
        <taxon>Gunneridae</taxon>
        <taxon>Pentapetalae</taxon>
        <taxon>rosids</taxon>
        <taxon>fabids</taxon>
        <taxon>Fabales</taxon>
        <taxon>Fabaceae</taxon>
        <taxon>Papilionoideae</taxon>
        <taxon>50 kb inversion clade</taxon>
        <taxon>NPAAA clade</taxon>
        <taxon>indigoferoid/millettioid clade</taxon>
        <taxon>Phaseoleae</taxon>
        <taxon>Flemingia</taxon>
    </lineage>
</organism>
<evidence type="ECO:0000313" key="1">
    <source>
        <dbReference type="EMBL" id="KAL2321836.1"/>
    </source>
</evidence>
<protein>
    <submittedName>
        <fullName evidence="1">Uncharacterized protein</fullName>
    </submittedName>
</protein>
<dbReference type="InterPro" id="IPR005570">
    <property type="entry name" value="RPABC3"/>
</dbReference>